<comment type="caution">
    <text evidence="2">The sequence shown here is derived from an EMBL/GenBank/DDBJ whole genome shotgun (WGS) entry which is preliminary data.</text>
</comment>
<feature type="transmembrane region" description="Helical" evidence="1">
    <location>
        <begin position="41"/>
        <end position="61"/>
    </location>
</feature>
<gene>
    <name evidence="2" type="ORF">P9847_21120</name>
</gene>
<dbReference type="Proteomes" id="UP001343257">
    <property type="component" value="Unassembled WGS sequence"/>
</dbReference>
<feature type="transmembrane region" description="Helical" evidence="1">
    <location>
        <begin position="12"/>
        <end position="35"/>
    </location>
</feature>
<keyword evidence="1" id="KW-0812">Transmembrane</keyword>
<reference evidence="2 3" key="1">
    <citation type="submission" date="2023-03" db="EMBL/GenBank/DDBJ databases">
        <title>Bacillus Genome Sequencing.</title>
        <authorList>
            <person name="Dunlap C."/>
        </authorList>
    </citation>
    <scope>NUCLEOTIDE SEQUENCE [LARGE SCALE GENOMIC DNA]</scope>
    <source>
        <strain evidence="2 3">NRS-52</strain>
    </source>
</reference>
<dbReference type="RefSeq" id="WP_328280970.1">
    <property type="nucleotide sequence ID" value="NZ_JARTLD010000056.1"/>
</dbReference>
<keyword evidence="3" id="KW-1185">Reference proteome</keyword>
<organism evidence="2 3">
    <name type="scientific">Paenibacillus chibensis</name>
    <dbReference type="NCBI Taxonomy" id="59846"/>
    <lineage>
        <taxon>Bacteria</taxon>
        <taxon>Bacillati</taxon>
        <taxon>Bacillota</taxon>
        <taxon>Bacilli</taxon>
        <taxon>Bacillales</taxon>
        <taxon>Paenibacillaceae</taxon>
        <taxon>Paenibacillus</taxon>
    </lineage>
</organism>
<dbReference type="EMBL" id="JARTLD010000056">
    <property type="protein sequence ID" value="MED5019796.1"/>
    <property type="molecule type" value="Genomic_DNA"/>
</dbReference>
<evidence type="ECO:0008006" key="4">
    <source>
        <dbReference type="Google" id="ProtNLM"/>
    </source>
</evidence>
<evidence type="ECO:0000313" key="2">
    <source>
        <dbReference type="EMBL" id="MED5019796.1"/>
    </source>
</evidence>
<keyword evidence="1" id="KW-1133">Transmembrane helix</keyword>
<evidence type="ECO:0000313" key="3">
    <source>
        <dbReference type="Proteomes" id="UP001343257"/>
    </source>
</evidence>
<accession>A0ABU6Q031</accession>
<feature type="transmembrane region" description="Helical" evidence="1">
    <location>
        <begin position="127"/>
        <end position="149"/>
    </location>
</feature>
<feature type="transmembrane region" description="Helical" evidence="1">
    <location>
        <begin position="82"/>
        <end position="107"/>
    </location>
</feature>
<name>A0ABU6Q031_9BACL</name>
<protein>
    <recommendedName>
        <fullName evidence="4">ABC transporter permease</fullName>
    </recommendedName>
</protein>
<feature type="transmembrane region" description="Helical" evidence="1">
    <location>
        <begin position="217"/>
        <end position="239"/>
    </location>
</feature>
<keyword evidence="1" id="KW-0472">Membrane</keyword>
<proteinExistence type="predicted"/>
<feature type="transmembrane region" description="Helical" evidence="1">
    <location>
        <begin position="161"/>
        <end position="179"/>
    </location>
</feature>
<evidence type="ECO:0000256" key="1">
    <source>
        <dbReference type="SAM" id="Phobius"/>
    </source>
</evidence>
<sequence length="246" mass="27589">MIKLLKYDLRRNASLLLVVVAALIVGELALMWSPLVLQIKLGLLICIHFAAAVIFTINNLMVFDYNIKSVSRRLLPVSTYAYVWASMLYAILNTLALMAIAAGPALYYISSYDTKFLGDAFDLPAYVWAELALEAVFAGIYGFLFMYAVIALTRSIVKKGVLWVGLLVFLVLSTVVDWVEGLLFHRDSSQVFSFITFKVDNGVLAHETFNSRASWNALGSLVFGILLCFVFLYVIKWCVEKRIEAK</sequence>